<evidence type="ECO:0000256" key="3">
    <source>
        <dbReference type="ARBA" id="ARBA00022946"/>
    </source>
</evidence>
<protein>
    <recommendedName>
        <fullName evidence="9">Mitochondrial cytochrome c oxidase subunit VIa</fullName>
    </recommendedName>
</protein>
<dbReference type="EMBL" id="KV426007">
    <property type="protein sequence ID" value="KZV92479.1"/>
    <property type="molecule type" value="Genomic_DNA"/>
</dbReference>
<evidence type="ECO:0000256" key="6">
    <source>
        <dbReference type="RuleBase" id="RU004396"/>
    </source>
</evidence>
<dbReference type="OrthoDB" id="5947505at2759"/>
<dbReference type="Pfam" id="PF02046">
    <property type="entry name" value="COX6A"/>
    <property type="match status" value="1"/>
</dbReference>
<comment type="similarity">
    <text evidence="6">Belongs to the cytochrome c oxidase subunit 6A family.</text>
</comment>
<dbReference type="InterPro" id="IPR001349">
    <property type="entry name" value="Cyt_c_oxidase_su6a"/>
</dbReference>
<dbReference type="GO" id="GO:0006123">
    <property type="term" value="P:mitochondrial electron transport, cytochrome c to oxygen"/>
    <property type="evidence" value="ECO:0007669"/>
    <property type="project" value="TreeGrafter"/>
</dbReference>
<evidence type="ECO:0000256" key="2">
    <source>
        <dbReference type="ARBA" id="ARBA00022792"/>
    </source>
</evidence>
<evidence type="ECO:0008006" key="9">
    <source>
        <dbReference type="Google" id="ProtNLM"/>
    </source>
</evidence>
<evidence type="ECO:0000256" key="1">
    <source>
        <dbReference type="ARBA" id="ARBA00004273"/>
    </source>
</evidence>
<evidence type="ECO:0000256" key="4">
    <source>
        <dbReference type="ARBA" id="ARBA00023128"/>
    </source>
</evidence>
<gene>
    <name evidence="7" type="ORF">EXIGLDRAFT_692624</name>
</gene>
<dbReference type="InterPro" id="IPR036418">
    <property type="entry name" value="Cyt_c_oxidase_su6a_sf"/>
</dbReference>
<organism evidence="7 8">
    <name type="scientific">Exidia glandulosa HHB12029</name>
    <dbReference type="NCBI Taxonomy" id="1314781"/>
    <lineage>
        <taxon>Eukaryota</taxon>
        <taxon>Fungi</taxon>
        <taxon>Dikarya</taxon>
        <taxon>Basidiomycota</taxon>
        <taxon>Agaricomycotina</taxon>
        <taxon>Agaricomycetes</taxon>
        <taxon>Auriculariales</taxon>
        <taxon>Exidiaceae</taxon>
        <taxon>Exidia</taxon>
    </lineage>
</organism>
<dbReference type="Proteomes" id="UP000077266">
    <property type="component" value="Unassembled WGS sequence"/>
</dbReference>
<dbReference type="InParanoid" id="A0A166AJG9"/>
<comment type="subcellular location">
    <subcellularLocation>
        <location evidence="1">Mitochondrion inner membrane</location>
    </subcellularLocation>
</comment>
<keyword evidence="2" id="KW-0999">Mitochondrion inner membrane</keyword>
<dbReference type="Gene3D" id="4.10.95.10">
    <property type="entry name" value="Cytochrome c oxidase, subunit VIa"/>
    <property type="match status" value="1"/>
</dbReference>
<sequence>MLARAALRSSRVLARRAASSHAAHHGPEIIVLEGKPSQEWLSKNHHIQEHAGSTTDLWRKISFYVMLPLNPSVAAVVIAYVRNAEAEHEAHLEHIKEENGGELPPKPDYPYLNKRAKPFPWGPNSLFFNPRVNKDMSQVAEE</sequence>
<evidence type="ECO:0000313" key="8">
    <source>
        <dbReference type="Proteomes" id="UP000077266"/>
    </source>
</evidence>
<name>A0A166AJG9_EXIGL</name>
<dbReference type="PANTHER" id="PTHR11504">
    <property type="entry name" value="CYTOCHROME C OXIDASE POLYPEPTIDE VIA"/>
    <property type="match status" value="1"/>
</dbReference>
<proteinExistence type="inferred from homology"/>
<keyword evidence="4" id="KW-0496">Mitochondrion</keyword>
<dbReference type="STRING" id="1314781.A0A166AJG9"/>
<dbReference type="AlphaFoldDB" id="A0A166AJG9"/>
<accession>A0A166AJG9</accession>
<dbReference type="FunCoup" id="A0A166AJG9">
    <property type="interactions" value="90"/>
</dbReference>
<dbReference type="SUPFAM" id="SSF81411">
    <property type="entry name" value="Mitochondrial cytochrome c oxidase subunit VIa"/>
    <property type="match status" value="1"/>
</dbReference>
<dbReference type="GO" id="GO:0005743">
    <property type="term" value="C:mitochondrial inner membrane"/>
    <property type="evidence" value="ECO:0007669"/>
    <property type="project" value="UniProtKB-SubCell"/>
</dbReference>
<dbReference type="PANTHER" id="PTHR11504:SF0">
    <property type="entry name" value="CYTOCHROME C OXIDASE SUBUNIT"/>
    <property type="match status" value="1"/>
</dbReference>
<reference evidence="7 8" key="1">
    <citation type="journal article" date="2016" name="Mol. Biol. Evol.">
        <title>Comparative Genomics of Early-Diverging Mushroom-Forming Fungi Provides Insights into the Origins of Lignocellulose Decay Capabilities.</title>
        <authorList>
            <person name="Nagy L.G."/>
            <person name="Riley R."/>
            <person name="Tritt A."/>
            <person name="Adam C."/>
            <person name="Daum C."/>
            <person name="Floudas D."/>
            <person name="Sun H."/>
            <person name="Yadav J.S."/>
            <person name="Pangilinan J."/>
            <person name="Larsson K.H."/>
            <person name="Matsuura K."/>
            <person name="Barry K."/>
            <person name="Labutti K."/>
            <person name="Kuo R."/>
            <person name="Ohm R.A."/>
            <person name="Bhattacharya S.S."/>
            <person name="Shirouzu T."/>
            <person name="Yoshinaga Y."/>
            <person name="Martin F.M."/>
            <person name="Grigoriev I.V."/>
            <person name="Hibbett D.S."/>
        </authorList>
    </citation>
    <scope>NUCLEOTIDE SEQUENCE [LARGE SCALE GENOMIC DNA]</scope>
    <source>
        <strain evidence="7 8">HHB12029</strain>
    </source>
</reference>
<keyword evidence="3" id="KW-0809">Transit peptide</keyword>
<keyword evidence="8" id="KW-1185">Reference proteome</keyword>
<evidence type="ECO:0000313" key="7">
    <source>
        <dbReference type="EMBL" id="KZV92479.1"/>
    </source>
</evidence>
<dbReference type="GO" id="GO:0030234">
    <property type="term" value="F:enzyme regulator activity"/>
    <property type="evidence" value="ECO:0007669"/>
    <property type="project" value="TreeGrafter"/>
</dbReference>
<keyword evidence="5" id="KW-0472">Membrane</keyword>
<evidence type="ECO:0000256" key="5">
    <source>
        <dbReference type="ARBA" id="ARBA00023136"/>
    </source>
</evidence>